<dbReference type="Pfam" id="PF06314">
    <property type="entry name" value="ADC"/>
    <property type="match status" value="1"/>
</dbReference>
<accession>A0A858RHI9</accession>
<name>A0A858RHI9_9BACT</name>
<dbReference type="Gene3D" id="2.40.400.10">
    <property type="entry name" value="Acetoacetate decarboxylase-like"/>
    <property type="match status" value="1"/>
</dbReference>
<dbReference type="AlphaFoldDB" id="A0A858RHI9"/>
<organism evidence="1 2">
    <name type="scientific">Luteolibacter luteus</name>
    <dbReference type="NCBI Taxonomy" id="2728835"/>
    <lineage>
        <taxon>Bacteria</taxon>
        <taxon>Pseudomonadati</taxon>
        <taxon>Verrucomicrobiota</taxon>
        <taxon>Verrucomicrobiia</taxon>
        <taxon>Verrucomicrobiales</taxon>
        <taxon>Verrucomicrobiaceae</taxon>
        <taxon>Luteolibacter</taxon>
    </lineage>
</organism>
<evidence type="ECO:0000313" key="2">
    <source>
        <dbReference type="Proteomes" id="UP000501812"/>
    </source>
</evidence>
<protein>
    <submittedName>
        <fullName evidence="1">Acetoacetate decarboxylase family protein</fullName>
    </submittedName>
</protein>
<gene>
    <name evidence="1" type="ORF">HHL09_11250</name>
</gene>
<dbReference type="Proteomes" id="UP000501812">
    <property type="component" value="Chromosome"/>
</dbReference>
<sequence length="325" mass="36475">MIPYTERDTDLNFRPPYRITGVESLSVVRKINGDEAQKWIDETLNWRPDGAEPEVRFTALPLAFVIFMKMAEMRSMDPLHSDWGAVSESEMVVTLPVVAWGKGFPSIKFYPIVLCLDSSPAMISGREAFGFPKIMGQVDIDANGGEARCEVTPKLGQPKTAKNCRLLALLRTDESVEAEDIGEHRSFSKSLAEVVKEELLGEAEPGFLDDLWKIDWGDILIDSIFEKAIAMFGDLKSSQEFVFLKQFRDVTNPAEACYRAVATSDMTFSNLTHLSREEGEWELVVPEFRSSDLLHRIGLVSGKVGAPLRAKFQFDLSLGRKIWST</sequence>
<keyword evidence="2" id="KW-1185">Reference proteome</keyword>
<dbReference type="InterPro" id="IPR010451">
    <property type="entry name" value="Acetoacetate_decarboxylase"/>
</dbReference>
<dbReference type="SUPFAM" id="SSF160104">
    <property type="entry name" value="Acetoacetate decarboxylase-like"/>
    <property type="match status" value="1"/>
</dbReference>
<evidence type="ECO:0000313" key="1">
    <source>
        <dbReference type="EMBL" id="QJE96337.1"/>
    </source>
</evidence>
<proteinExistence type="predicted"/>
<dbReference type="GO" id="GO:0016829">
    <property type="term" value="F:lyase activity"/>
    <property type="evidence" value="ECO:0007669"/>
    <property type="project" value="InterPro"/>
</dbReference>
<dbReference type="RefSeq" id="WP_169454738.1">
    <property type="nucleotide sequence ID" value="NZ_CP051774.1"/>
</dbReference>
<dbReference type="InterPro" id="IPR023375">
    <property type="entry name" value="ADC_dom_sf"/>
</dbReference>
<reference evidence="1 2" key="1">
    <citation type="submission" date="2020-04" db="EMBL/GenBank/DDBJ databases">
        <title>Luteolibacter sp. G-1-1-1 isolated from soil.</title>
        <authorList>
            <person name="Dahal R.H."/>
        </authorList>
    </citation>
    <scope>NUCLEOTIDE SEQUENCE [LARGE SCALE GENOMIC DNA]</scope>
    <source>
        <strain evidence="1 2">G-1-1-1</strain>
    </source>
</reference>
<dbReference type="KEGG" id="luo:HHL09_11250"/>
<dbReference type="EMBL" id="CP051774">
    <property type="protein sequence ID" value="QJE96337.1"/>
    <property type="molecule type" value="Genomic_DNA"/>
</dbReference>